<dbReference type="Gene3D" id="1.10.357.10">
    <property type="entry name" value="Tetracycline Repressor, domain 2"/>
    <property type="match status" value="1"/>
</dbReference>
<gene>
    <name evidence="7" type="ORF">ACFSAS_00510</name>
</gene>
<accession>A0ABD6DTL5</accession>
<dbReference type="SUPFAM" id="SSF46689">
    <property type="entry name" value="Homeodomain-like"/>
    <property type="match status" value="1"/>
</dbReference>
<evidence type="ECO:0000256" key="4">
    <source>
        <dbReference type="ARBA" id="ARBA00023163"/>
    </source>
</evidence>
<evidence type="ECO:0000256" key="2">
    <source>
        <dbReference type="ARBA" id="ARBA00023015"/>
    </source>
</evidence>
<evidence type="ECO:0000313" key="8">
    <source>
        <dbReference type="Proteomes" id="UP001597092"/>
    </source>
</evidence>
<reference evidence="7 8" key="1">
    <citation type="journal article" date="2019" name="Int. J. Syst. Evol. Microbiol.">
        <title>The Global Catalogue of Microorganisms (GCM) 10K type strain sequencing project: providing services to taxonomists for standard genome sequencing and annotation.</title>
        <authorList>
            <consortium name="The Broad Institute Genomics Platform"/>
            <consortium name="The Broad Institute Genome Sequencing Center for Infectious Disease"/>
            <person name="Wu L."/>
            <person name="Ma J."/>
        </authorList>
    </citation>
    <scope>NUCLEOTIDE SEQUENCE [LARGE SCALE GENOMIC DNA]</scope>
    <source>
        <strain evidence="7 8">CGMCC 1.10387</strain>
    </source>
</reference>
<dbReference type="InterPro" id="IPR039538">
    <property type="entry name" value="BetI_C"/>
</dbReference>
<evidence type="ECO:0000256" key="3">
    <source>
        <dbReference type="ARBA" id="ARBA00023125"/>
    </source>
</evidence>
<dbReference type="Pfam" id="PF13977">
    <property type="entry name" value="TetR_C_6"/>
    <property type="match status" value="1"/>
</dbReference>
<keyword evidence="8" id="KW-1185">Reference proteome</keyword>
<dbReference type="PANTHER" id="PTHR47506">
    <property type="entry name" value="TRANSCRIPTIONAL REGULATORY PROTEIN"/>
    <property type="match status" value="1"/>
</dbReference>
<sequence>MNDDIFDDPEGSREEILAATYQALHEYGYSDLTIQRIGDQFDKSTSLLYYHYENKDELVLETLEFLLDSFEAQFTANDITEPREHLETFVEQMRSSSEEQRHLETLLELRARAIHDERYRRHFNRSDRIFENYLSDVIAAGVESGEFRDVDPDAVAAALVMFFNGIVLRRSTNDDEEKTSRATAEITAYLEHRLFPDAASEPAPG</sequence>
<dbReference type="SUPFAM" id="SSF48498">
    <property type="entry name" value="Tetracyclin repressor-like, C-terminal domain"/>
    <property type="match status" value="1"/>
</dbReference>
<keyword evidence="3 5" id="KW-0238">DNA-binding</keyword>
<evidence type="ECO:0000256" key="1">
    <source>
        <dbReference type="ARBA" id="ARBA00022491"/>
    </source>
</evidence>
<dbReference type="InterPro" id="IPR001647">
    <property type="entry name" value="HTH_TetR"/>
</dbReference>
<comment type="caution">
    <text evidence="7">The sequence shown here is derived from an EMBL/GenBank/DDBJ whole genome shotgun (WGS) entry which is preliminary data.</text>
</comment>
<dbReference type="InterPro" id="IPR036271">
    <property type="entry name" value="Tet_transcr_reg_TetR-rel_C_sf"/>
</dbReference>
<dbReference type="GO" id="GO:0003677">
    <property type="term" value="F:DNA binding"/>
    <property type="evidence" value="ECO:0007669"/>
    <property type="project" value="UniProtKB-UniRule"/>
</dbReference>
<evidence type="ECO:0000259" key="6">
    <source>
        <dbReference type="PROSITE" id="PS50977"/>
    </source>
</evidence>
<dbReference type="EMBL" id="JBHUDP010000001">
    <property type="protein sequence ID" value="MFD1684088.1"/>
    <property type="molecule type" value="Genomic_DNA"/>
</dbReference>
<evidence type="ECO:0000313" key="7">
    <source>
        <dbReference type="EMBL" id="MFD1684088.1"/>
    </source>
</evidence>
<dbReference type="PANTHER" id="PTHR47506:SF6">
    <property type="entry name" value="HTH-TYPE TRANSCRIPTIONAL REPRESSOR NEMR"/>
    <property type="match status" value="1"/>
</dbReference>
<dbReference type="AlphaFoldDB" id="A0ABD6DTL5"/>
<proteinExistence type="predicted"/>
<organism evidence="7 8">
    <name type="scientific">Halobellus litoreus</name>
    <dbReference type="NCBI Taxonomy" id="755310"/>
    <lineage>
        <taxon>Archaea</taxon>
        <taxon>Methanobacteriati</taxon>
        <taxon>Methanobacteriota</taxon>
        <taxon>Stenosarchaea group</taxon>
        <taxon>Halobacteria</taxon>
        <taxon>Halobacteriales</taxon>
        <taxon>Haloferacaceae</taxon>
        <taxon>Halobellus</taxon>
    </lineage>
</organism>
<feature type="DNA-binding region" description="H-T-H motif" evidence="5">
    <location>
        <begin position="33"/>
        <end position="52"/>
    </location>
</feature>
<protein>
    <submittedName>
        <fullName evidence="7">TetR/AcrR family transcriptional regulator</fullName>
    </submittedName>
</protein>
<dbReference type="RefSeq" id="WP_256308407.1">
    <property type="nucleotide sequence ID" value="NZ_JANHAW010000002.1"/>
</dbReference>
<dbReference type="PROSITE" id="PS50977">
    <property type="entry name" value="HTH_TETR_2"/>
    <property type="match status" value="1"/>
</dbReference>
<feature type="domain" description="HTH tetR-type" evidence="6">
    <location>
        <begin position="10"/>
        <end position="70"/>
    </location>
</feature>
<evidence type="ECO:0000256" key="5">
    <source>
        <dbReference type="PROSITE-ProRule" id="PRU00335"/>
    </source>
</evidence>
<name>A0ABD6DTL5_9EURY</name>
<keyword evidence="4" id="KW-0804">Transcription</keyword>
<keyword evidence="2" id="KW-0805">Transcription regulation</keyword>
<dbReference type="Proteomes" id="UP001597092">
    <property type="component" value="Unassembled WGS sequence"/>
</dbReference>
<dbReference type="Pfam" id="PF00440">
    <property type="entry name" value="TetR_N"/>
    <property type="match status" value="1"/>
</dbReference>
<dbReference type="InterPro" id="IPR009057">
    <property type="entry name" value="Homeodomain-like_sf"/>
</dbReference>
<keyword evidence="1" id="KW-0678">Repressor</keyword>